<evidence type="ECO:0000313" key="2">
    <source>
        <dbReference type="EMBL" id="USW58390.1"/>
    </source>
</evidence>
<organism evidence="2 3">
    <name type="scientific">Septoria linicola</name>
    <dbReference type="NCBI Taxonomy" id="215465"/>
    <lineage>
        <taxon>Eukaryota</taxon>
        <taxon>Fungi</taxon>
        <taxon>Dikarya</taxon>
        <taxon>Ascomycota</taxon>
        <taxon>Pezizomycotina</taxon>
        <taxon>Dothideomycetes</taxon>
        <taxon>Dothideomycetidae</taxon>
        <taxon>Mycosphaerellales</taxon>
        <taxon>Mycosphaerellaceae</taxon>
        <taxon>Septoria</taxon>
    </lineage>
</organism>
<keyword evidence="3" id="KW-1185">Reference proteome</keyword>
<evidence type="ECO:0000256" key="1">
    <source>
        <dbReference type="SAM" id="SignalP"/>
    </source>
</evidence>
<evidence type="ECO:0000313" key="3">
    <source>
        <dbReference type="Proteomes" id="UP001056384"/>
    </source>
</evidence>
<dbReference type="AlphaFoldDB" id="A0A9Q9B529"/>
<gene>
    <name evidence="2" type="ORF">Slin15195_G117090</name>
</gene>
<feature type="chain" id="PRO_5040298051" evidence="1">
    <location>
        <begin position="20"/>
        <end position="219"/>
    </location>
</feature>
<reference evidence="2" key="1">
    <citation type="submission" date="2022-06" db="EMBL/GenBank/DDBJ databases">
        <title>Complete genome sequences of two strains of the flax pathogen Septoria linicola.</title>
        <authorList>
            <person name="Lapalu N."/>
            <person name="Simon A."/>
            <person name="Demenou B."/>
            <person name="Paumier D."/>
            <person name="Guillot M.-P."/>
            <person name="Gout L."/>
            <person name="Valade R."/>
        </authorList>
    </citation>
    <scope>NUCLEOTIDE SEQUENCE</scope>
    <source>
        <strain evidence="2">SE15195</strain>
    </source>
</reference>
<accession>A0A9Q9B529</accession>
<name>A0A9Q9B529_9PEZI</name>
<keyword evidence="1" id="KW-0732">Signal</keyword>
<dbReference type="Proteomes" id="UP001056384">
    <property type="component" value="Chromosome 11"/>
</dbReference>
<feature type="signal peptide" evidence="1">
    <location>
        <begin position="1"/>
        <end position="19"/>
    </location>
</feature>
<protein>
    <submittedName>
        <fullName evidence="2">Uncharacterized protein</fullName>
    </submittedName>
</protein>
<proteinExistence type="predicted"/>
<sequence>MALIRLAPSLILLSTAVYAQESSSHLTITFYPNNLSTCADRHSSQGITFTTSSIPLVPECFNLDEIFTSNTSSGLILQPIAGGNDPYQLTWKVHNRQIYDPNANYSRIRYQQTNGTGEIPEGAAAGRRFNAYPGRDCAQGEDEVTGERQWGYEMSCQSSQEGSCHETGLGIRSFLVAGATDANEGGECLDWVQQGAGARRFEVSMVVWMAAGLLVIVLL</sequence>
<dbReference type="EMBL" id="CP099428">
    <property type="protein sequence ID" value="USW58390.1"/>
    <property type="molecule type" value="Genomic_DNA"/>
</dbReference>